<reference evidence="1" key="1">
    <citation type="journal article" date="2012" name="PLoS ONE">
        <title>Gene sets for utilization of primary and secondary nutrition supplies in the distal gut of endangered iberian lynx.</title>
        <authorList>
            <person name="Alcaide M."/>
            <person name="Messina E."/>
            <person name="Richter M."/>
            <person name="Bargiela R."/>
            <person name="Peplies J."/>
            <person name="Huws S.A."/>
            <person name="Newbold C.J."/>
            <person name="Golyshin P.N."/>
            <person name="Simon M.A."/>
            <person name="Lopez G."/>
            <person name="Yakimov M.M."/>
            <person name="Ferrer M."/>
        </authorList>
    </citation>
    <scope>NUCLEOTIDE SEQUENCE</scope>
</reference>
<name>J9FK57_9ZZZZ</name>
<proteinExistence type="predicted"/>
<gene>
    <name evidence="1" type="ORF">EVA_17080</name>
</gene>
<comment type="caution">
    <text evidence="1">The sequence shown here is derived from an EMBL/GenBank/DDBJ whole genome shotgun (WGS) entry which is preliminary data.</text>
</comment>
<dbReference type="AlphaFoldDB" id="J9FK57"/>
<evidence type="ECO:0000313" key="1">
    <source>
        <dbReference type="EMBL" id="EJW94813.1"/>
    </source>
</evidence>
<sequence length="83" mass="9254">MLRSSSSGFSKNAYCVAVVHHNKGMVLICQIADSLEITDDPIHGKDTICGNEFYPCPCCICLFQLFFQVCHVIVFITESFCLT</sequence>
<accession>J9FK57</accession>
<protein>
    <submittedName>
        <fullName evidence="1">Uncharacterized protein</fullName>
    </submittedName>
</protein>
<organism evidence="1">
    <name type="scientific">gut metagenome</name>
    <dbReference type="NCBI Taxonomy" id="749906"/>
    <lineage>
        <taxon>unclassified sequences</taxon>
        <taxon>metagenomes</taxon>
        <taxon>organismal metagenomes</taxon>
    </lineage>
</organism>
<dbReference type="EMBL" id="AMCI01006160">
    <property type="protein sequence ID" value="EJW94813.1"/>
    <property type="molecule type" value="Genomic_DNA"/>
</dbReference>